<dbReference type="Gene3D" id="2.130.10.10">
    <property type="entry name" value="YVTN repeat-like/Quinoprotein amine dehydrogenase"/>
    <property type="match status" value="1"/>
</dbReference>
<dbReference type="SMART" id="SM00320">
    <property type="entry name" value="WD40"/>
    <property type="match status" value="2"/>
</dbReference>
<evidence type="ECO:0000256" key="1">
    <source>
        <dbReference type="SAM" id="MobiDB-lite"/>
    </source>
</evidence>
<feature type="region of interest" description="Disordered" evidence="1">
    <location>
        <begin position="671"/>
        <end position="724"/>
    </location>
</feature>
<feature type="region of interest" description="Disordered" evidence="1">
    <location>
        <begin position="293"/>
        <end position="384"/>
    </location>
</feature>
<feature type="compositionally biased region" description="Polar residues" evidence="1">
    <location>
        <begin position="349"/>
        <end position="368"/>
    </location>
</feature>
<dbReference type="AlphaFoldDB" id="A0A7R8D1P5"/>
<dbReference type="SUPFAM" id="SSF50978">
    <property type="entry name" value="WD40 repeat-like"/>
    <property type="match status" value="1"/>
</dbReference>
<dbReference type="GO" id="GO:1990756">
    <property type="term" value="F:ubiquitin-like ligase-substrate adaptor activity"/>
    <property type="evidence" value="ECO:0007669"/>
    <property type="project" value="TreeGrafter"/>
</dbReference>
<feature type="compositionally biased region" description="Basic and acidic residues" evidence="1">
    <location>
        <begin position="423"/>
        <end position="434"/>
    </location>
</feature>
<gene>
    <name evidence="2" type="ORF">LSAA_12717</name>
</gene>
<keyword evidence="3" id="KW-1185">Reference proteome</keyword>
<protein>
    <submittedName>
        <fullName evidence="2">Activating molecule in BECN1-regulated autophagy protein 1</fullName>
    </submittedName>
</protein>
<dbReference type="Pfam" id="PF00400">
    <property type="entry name" value="WD40"/>
    <property type="match status" value="1"/>
</dbReference>
<feature type="compositionally biased region" description="Low complexity" evidence="1">
    <location>
        <begin position="591"/>
        <end position="609"/>
    </location>
</feature>
<feature type="compositionally biased region" description="Polar residues" evidence="1">
    <location>
        <begin position="458"/>
        <end position="476"/>
    </location>
</feature>
<dbReference type="InterPro" id="IPR036322">
    <property type="entry name" value="WD40_repeat_dom_sf"/>
</dbReference>
<name>A0A7R8D1P5_LEPSM</name>
<proteinExistence type="predicted"/>
<feature type="compositionally biased region" description="Polar residues" evidence="1">
    <location>
        <begin position="435"/>
        <end position="444"/>
    </location>
</feature>
<reference evidence="2" key="1">
    <citation type="submission" date="2021-02" db="EMBL/GenBank/DDBJ databases">
        <authorList>
            <person name="Bekaert M."/>
        </authorList>
    </citation>
    <scope>NUCLEOTIDE SEQUENCE</scope>
    <source>
        <strain evidence="2">IoA-00</strain>
    </source>
</reference>
<feature type="region of interest" description="Disordered" evidence="1">
    <location>
        <begin position="737"/>
        <end position="756"/>
    </location>
</feature>
<feature type="compositionally biased region" description="Basic and acidic residues" evidence="1">
    <location>
        <begin position="307"/>
        <end position="322"/>
    </location>
</feature>
<accession>A0A7R8D1P5</accession>
<evidence type="ECO:0000313" key="2">
    <source>
        <dbReference type="EMBL" id="CAF2996316.1"/>
    </source>
</evidence>
<sequence>MDELKGESEVVHEPPYLHNSDNMGLMRNLIRRELGSNCGRELRESIAESKFVDCEDMSSHQIPPTWPRLTGIIISTSHALRNGFFDSFTTTFGSLTISSFFNLSICTRNDGVCVKTLKGHPRTPWSAAFHPGIPGILASGCLGGHVRVWDYRQGGSEFWDVNCVITSVTFHPNERILLIATLNKLYLWDWLQATPFTSLSTQNDKEKIIFVKFDSLGHHFITGITNLKNSNLESGNPFRGYSTASNDNSALTEIEEASWYYRLMMPHHENETRRRIMRPGFYSQMRRRLSASQTLSDLAAAASSHTSHREDEREEPSRERLTNMRTSTPRRSRYSRYPPDHAYIRSSDPETLNLQRRGSSPFTHSPESSFVEVPGSSGDTNNSRSSAFMEVVYSNPDRSSRFQQYRSRRLRERLTRRQSIYSRMDDIRSSRDSHLNPSTSSDRSNFGYRRIDEWAVNRPSSSNETGDATAPTDTSDNALNLSIRSQVDLSVLGRHIEHMQRICQTSLRYLSVSRQRRQILRLQAIRMMLEDLQNQIRNLRESTLERPDSLTNQSTSNNALAMSITRRLHITREGLNRAMRRLNRSTNYTLTSRRTNPSRSSSVPPSYSTQARAMEMSPDLSHSGYNNSVNELIAEESLAVLERTESTTNGENSSRNALRAMSQRLERLIRDNREASNNVNNFDNLIPEDTSPEAVPRSSNDNQSPQEEQANNNDDPTISLSSEGQQRNWSHLLDHGGYARQPRETSSDSEGDAEILQQRGVGRRRWRLFQEEQNSEEVNDEESLELLNWMPSPERLDSRAEYRRDWERARQRLSRARMIFHQRREREMGESSSGGASKSERELNVDQQRQPLRQLQQSQQQRPLHREILSWMVDQLTIDQQGNSGRAEAGEPGLPPGAVLPPPVPESIYRRRRASFYFRNHESGEAGPHNGFPNVRDNYFQQLRNHNFSATHRLQIWDFNSKSTNLPDIGDRTKNIIVEKAKIYNDASVDISSDGNILVTFCSSSLPMTPIFGVYSRFCFSFTYKSSSFGWSFYKVGEDGCRSFR</sequence>
<dbReference type="GO" id="GO:0000045">
    <property type="term" value="P:autophagosome assembly"/>
    <property type="evidence" value="ECO:0007669"/>
    <property type="project" value="TreeGrafter"/>
</dbReference>
<dbReference type="InterPro" id="IPR001680">
    <property type="entry name" value="WD40_rpt"/>
</dbReference>
<dbReference type="GO" id="GO:0080008">
    <property type="term" value="C:Cul4-RING E3 ubiquitin ligase complex"/>
    <property type="evidence" value="ECO:0007669"/>
    <property type="project" value="TreeGrafter"/>
</dbReference>
<dbReference type="OrthoDB" id="6363363at2759"/>
<feature type="compositionally biased region" description="Polar residues" evidence="1">
    <location>
        <begin position="697"/>
        <end position="724"/>
    </location>
</feature>
<dbReference type="InterPro" id="IPR015943">
    <property type="entry name" value="WD40/YVTN_repeat-like_dom_sf"/>
</dbReference>
<dbReference type="Proteomes" id="UP000675881">
    <property type="component" value="Chromosome 7"/>
</dbReference>
<organism evidence="2 3">
    <name type="scientific">Lepeophtheirus salmonis</name>
    <name type="common">Salmon louse</name>
    <name type="synonym">Caligus salmonis</name>
    <dbReference type="NCBI Taxonomy" id="72036"/>
    <lineage>
        <taxon>Eukaryota</taxon>
        <taxon>Metazoa</taxon>
        <taxon>Ecdysozoa</taxon>
        <taxon>Arthropoda</taxon>
        <taxon>Crustacea</taxon>
        <taxon>Multicrustacea</taxon>
        <taxon>Hexanauplia</taxon>
        <taxon>Copepoda</taxon>
        <taxon>Siphonostomatoida</taxon>
        <taxon>Caligidae</taxon>
        <taxon>Lepeophtheirus</taxon>
    </lineage>
</organism>
<feature type="region of interest" description="Disordered" evidence="1">
    <location>
        <begin position="820"/>
        <end position="847"/>
    </location>
</feature>
<feature type="region of interest" description="Disordered" evidence="1">
    <location>
        <begin position="582"/>
        <end position="611"/>
    </location>
</feature>
<evidence type="ECO:0000313" key="3">
    <source>
        <dbReference type="Proteomes" id="UP000675881"/>
    </source>
</evidence>
<feature type="region of interest" description="Disordered" evidence="1">
    <location>
        <begin position="882"/>
        <end position="903"/>
    </location>
</feature>
<dbReference type="PANTHER" id="PTHR22874">
    <property type="entry name" value="ACTIVATING MOLECULE IN BECN1-REGULATED AUTOPHAGY PROTEIN 1"/>
    <property type="match status" value="1"/>
</dbReference>
<feature type="region of interest" description="Disordered" evidence="1">
    <location>
        <begin position="457"/>
        <end position="476"/>
    </location>
</feature>
<dbReference type="GO" id="GO:0000423">
    <property type="term" value="P:mitophagy"/>
    <property type="evidence" value="ECO:0007669"/>
    <property type="project" value="TreeGrafter"/>
</dbReference>
<dbReference type="EMBL" id="HG994586">
    <property type="protein sequence ID" value="CAF2996316.1"/>
    <property type="molecule type" value="Genomic_DNA"/>
</dbReference>
<feature type="region of interest" description="Disordered" evidence="1">
    <location>
        <begin position="414"/>
        <end position="444"/>
    </location>
</feature>
<dbReference type="PANTHER" id="PTHR22874:SF1">
    <property type="entry name" value="ACTIVATING MOLECULE IN BECN1-REGULATED AUTOPHAGY PROTEIN 1"/>
    <property type="match status" value="1"/>
</dbReference>
<dbReference type="InterPro" id="IPR052596">
    <property type="entry name" value="AMBRA1_autophagy"/>
</dbReference>
<feature type="compositionally biased region" description="Pro residues" evidence="1">
    <location>
        <begin position="893"/>
        <end position="903"/>
    </location>
</feature>